<dbReference type="NCBIfam" id="TIGR03504">
    <property type="entry name" value="FimV_Cterm"/>
    <property type="match status" value="1"/>
</dbReference>
<dbReference type="Proteomes" id="UP001564408">
    <property type="component" value="Unassembled WGS sequence"/>
</dbReference>
<feature type="domain" description="FimV N-terminal" evidence="3">
    <location>
        <begin position="23"/>
        <end position="130"/>
    </location>
</feature>
<feature type="compositionally biased region" description="Low complexity" evidence="2">
    <location>
        <begin position="678"/>
        <end position="693"/>
    </location>
</feature>
<feature type="compositionally biased region" description="Polar residues" evidence="2">
    <location>
        <begin position="891"/>
        <end position="908"/>
    </location>
</feature>
<sequence length="960" mass="102361">MFRRIILASAVSLALLPGGVSALGLGELRTDSGLNQPFVGEIELVDARSDELDTIKAVLASEGEFRRAGAERHYFLTGLRFEPWIAPDGRTVLRVTSREPIREPFVNFLVELNWPAGRLVREYTVLLDPPTIRERRAVARPTPVTETRRGAPAVESDPDRPLRAAPPRIPAGVDATAFPLLTGPVPSGSGLLQMARRLDPPGATTAQTALALYRNNPDAFIAGDINRLRLGERLVIPSAAELFALDAATAERDLAAAIRGQPVARAPLTVVTDPPASDDARLRIATPTEAPAPSIPAPSVDGPAPSRVAELERELLLVREENESTRQETAELQTRIRQLEEQLTDIQALLILRDEQLAELRLAEALAAEPRPAQPGEGLPPHTELPRVQVEPDVLPPPDDSLPIGLDQGVLALPDEMSPVTADRPESVLEGASPPADDEPVRPEVPPVAPQTPDDAPVSATEPAPAPVMEAVESAAPVATSPADSPTRAGIASPLGLGAALAVVIGLGSLYLIRRRRRLEVVPYADHGLPPDEVVASTPPPATEARGSAGAPAAAPAPSPAGPDISPDSTLRLSDEESEVDVFSEADIYIAYGRYREAETLLRDEISRAPARLDLKFKLAEALFGMKDIDSLVELIDAMKVAGAEESSPEQWRRVTMMLSSLRKQSTSSDGEPSGRSEPPGATPPATAMTEPPGGAGEATGGSMAESNQPRVAAERPVTPTPSSATPRTEVRTEKNSFAQPREPQRVPPLMDLDLDLDDLIGSVSDRANQSRGGGQSRVPPRPAPKPDRPQGPDLTLDVDADQEWNSINWEGREGQPEPRRPKLDKGGASQREVAGAAPAKPTPLDLDLGDLLVSADEIGRRPEGSSGDRSGHGSKPGARDEAPLDPFSFSEGTESDFAQSSSLQRDTSPWDEVSTKLDLARAYLEMQDPDAARTILDEVAEEGTDAQRAEARQLLAQIK</sequence>
<feature type="coiled-coil region" evidence="1">
    <location>
        <begin position="308"/>
        <end position="349"/>
    </location>
</feature>
<gene>
    <name evidence="4" type="ORF">ABC977_06715</name>
</gene>
<dbReference type="Pfam" id="PF14559">
    <property type="entry name" value="TPR_19"/>
    <property type="match status" value="1"/>
</dbReference>
<dbReference type="RefSeq" id="WP_369666489.1">
    <property type="nucleotide sequence ID" value="NZ_JBDKXB010000006.1"/>
</dbReference>
<organism evidence="4 5">
    <name type="scientific">Thioalkalicoccus limnaeus</name>
    <dbReference type="NCBI Taxonomy" id="120681"/>
    <lineage>
        <taxon>Bacteria</taxon>
        <taxon>Pseudomonadati</taxon>
        <taxon>Pseudomonadota</taxon>
        <taxon>Gammaproteobacteria</taxon>
        <taxon>Chromatiales</taxon>
        <taxon>Chromatiaceae</taxon>
        <taxon>Thioalkalicoccus</taxon>
    </lineage>
</organism>
<dbReference type="InterPro" id="IPR038440">
    <property type="entry name" value="FimV_C_sf"/>
</dbReference>
<dbReference type="NCBIfam" id="TIGR03505">
    <property type="entry name" value="FimV_core"/>
    <property type="match status" value="1"/>
</dbReference>
<evidence type="ECO:0000313" key="4">
    <source>
        <dbReference type="EMBL" id="MEY6432102.1"/>
    </source>
</evidence>
<keyword evidence="5" id="KW-1185">Reference proteome</keyword>
<evidence type="ECO:0000256" key="2">
    <source>
        <dbReference type="SAM" id="MobiDB-lite"/>
    </source>
</evidence>
<feature type="compositionally biased region" description="Basic and acidic residues" evidence="2">
    <location>
        <begin position="811"/>
        <end position="826"/>
    </location>
</feature>
<reference evidence="4 5" key="1">
    <citation type="submission" date="2024-05" db="EMBL/GenBank/DDBJ databases">
        <title>Genome Sequence and Characterization of the New Strain Purple Sulfur Bacterium of Genus Thioalkalicoccus.</title>
        <authorList>
            <person name="Bryantseva I.A."/>
            <person name="Kyndt J.A."/>
            <person name="Imhoff J.F."/>
        </authorList>
    </citation>
    <scope>NUCLEOTIDE SEQUENCE [LARGE SCALE GENOMIC DNA]</scope>
    <source>
        <strain evidence="4 5">Um2</strain>
    </source>
</reference>
<dbReference type="InterPro" id="IPR020012">
    <property type="entry name" value="LysM_FimV"/>
</dbReference>
<feature type="region of interest" description="Disordered" evidence="2">
    <location>
        <begin position="526"/>
        <end position="577"/>
    </location>
</feature>
<feature type="region of interest" description="Disordered" evidence="2">
    <location>
        <begin position="420"/>
        <end position="462"/>
    </location>
</feature>
<proteinExistence type="predicted"/>
<protein>
    <submittedName>
        <fullName evidence="4">FimV/HubP family polar landmark protein</fullName>
    </submittedName>
</protein>
<name>A0ABV4BFH4_9GAMM</name>
<dbReference type="Gene3D" id="1.20.58.2200">
    <property type="match status" value="1"/>
</dbReference>
<accession>A0ABV4BFH4</accession>
<evidence type="ECO:0000259" key="3">
    <source>
        <dbReference type="Pfam" id="PF25800"/>
    </source>
</evidence>
<comment type="caution">
    <text evidence="4">The sequence shown here is derived from an EMBL/GenBank/DDBJ whole genome shotgun (WGS) entry which is preliminary data.</text>
</comment>
<evidence type="ECO:0000313" key="5">
    <source>
        <dbReference type="Proteomes" id="UP001564408"/>
    </source>
</evidence>
<feature type="region of interest" description="Disordered" evidence="2">
    <location>
        <begin position="661"/>
        <end position="913"/>
    </location>
</feature>
<dbReference type="Pfam" id="PF25800">
    <property type="entry name" value="FimV_N"/>
    <property type="match status" value="1"/>
</dbReference>
<dbReference type="InterPro" id="IPR020011">
    <property type="entry name" value="FimV_C"/>
</dbReference>
<keyword evidence="1" id="KW-0175">Coiled coil</keyword>
<feature type="region of interest" description="Disordered" evidence="2">
    <location>
        <begin position="140"/>
        <end position="165"/>
    </location>
</feature>
<feature type="compositionally biased region" description="Polar residues" evidence="2">
    <location>
        <begin position="661"/>
        <end position="671"/>
    </location>
</feature>
<dbReference type="EMBL" id="JBDKXB010000006">
    <property type="protein sequence ID" value="MEY6432102.1"/>
    <property type="molecule type" value="Genomic_DNA"/>
</dbReference>
<dbReference type="InterPro" id="IPR011990">
    <property type="entry name" value="TPR-like_helical_dom_sf"/>
</dbReference>
<evidence type="ECO:0000256" key="1">
    <source>
        <dbReference type="SAM" id="Coils"/>
    </source>
</evidence>
<dbReference type="Gene3D" id="1.25.40.10">
    <property type="entry name" value="Tetratricopeptide repeat domain"/>
    <property type="match status" value="1"/>
</dbReference>
<dbReference type="InterPro" id="IPR057840">
    <property type="entry name" value="FimV_N"/>
</dbReference>